<keyword evidence="1" id="KW-1133">Transmembrane helix</keyword>
<dbReference type="GeneID" id="25567152"/>
<dbReference type="EMBL" id="GL349474">
    <property type="protein sequence ID" value="KNC52598.1"/>
    <property type="molecule type" value="Genomic_DNA"/>
</dbReference>
<name>A0A0L0DMI9_THETB</name>
<dbReference type="RefSeq" id="XP_013755157.1">
    <property type="nucleotide sequence ID" value="XM_013899703.1"/>
</dbReference>
<accession>A0A0L0DMI9</accession>
<proteinExistence type="predicted"/>
<dbReference type="AlphaFoldDB" id="A0A0L0DMI9"/>
<evidence type="ECO:0000256" key="1">
    <source>
        <dbReference type="SAM" id="Phobius"/>
    </source>
</evidence>
<gene>
    <name evidence="2" type="ORF">AMSG_08461</name>
</gene>
<organism evidence="2 3">
    <name type="scientific">Thecamonas trahens ATCC 50062</name>
    <dbReference type="NCBI Taxonomy" id="461836"/>
    <lineage>
        <taxon>Eukaryota</taxon>
        <taxon>Apusozoa</taxon>
        <taxon>Apusomonadida</taxon>
        <taxon>Apusomonadidae</taxon>
        <taxon>Thecamonas</taxon>
    </lineage>
</organism>
<feature type="transmembrane region" description="Helical" evidence="1">
    <location>
        <begin position="32"/>
        <end position="54"/>
    </location>
</feature>
<protein>
    <submittedName>
        <fullName evidence="2">Uncharacterized protein</fullName>
    </submittedName>
</protein>
<sequence>MTCATETFDTDGSVTLSYRHCGAEDGSSTSFWLFQLIMSLLGALAAAFVFQVGVSRRAVR</sequence>
<dbReference type="Proteomes" id="UP000054408">
    <property type="component" value="Unassembled WGS sequence"/>
</dbReference>
<evidence type="ECO:0000313" key="2">
    <source>
        <dbReference type="EMBL" id="KNC52598.1"/>
    </source>
</evidence>
<keyword evidence="1" id="KW-0472">Membrane</keyword>
<evidence type="ECO:0000313" key="3">
    <source>
        <dbReference type="Proteomes" id="UP000054408"/>
    </source>
</evidence>
<keyword evidence="3" id="KW-1185">Reference proteome</keyword>
<reference evidence="2 3" key="1">
    <citation type="submission" date="2010-05" db="EMBL/GenBank/DDBJ databases">
        <title>The Genome Sequence of Thecamonas trahens ATCC 50062.</title>
        <authorList>
            <consortium name="The Broad Institute Genome Sequencing Platform"/>
            <person name="Russ C."/>
            <person name="Cuomo C."/>
            <person name="Shea T."/>
            <person name="Young S.K."/>
            <person name="Zeng Q."/>
            <person name="Koehrsen M."/>
            <person name="Haas B."/>
            <person name="Borodovsky M."/>
            <person name="Guigo R."/>
            <person name="Alvarado L."/>
            <person name="Berlin A."/>
            <person name="Bochicchio J."/>
            <person name="Borenstein D."/>
            <person name="Chapman S."/>
            <person name="Chen Z."/>
            <person name="Freedman E."/>
            <person name="Gellesch M."/>
            <person name="Goldberg J."/>
            <person name="Griggs A."/>
            <person name="Gujja S."/>
            <person name="Heilman E."/>
            <person name="Heiman D."/>
            <person name="Hepburn T."/>
            <person name="Howarth C."/>
            <person name="Jen D."/>
            <person name="Larson L."/>
            <person name="Mehta T."/>
            <person name="Park D."/>
            <person name="Pearson M."/>
            <person name="Roberts A."/>
            <person name="Saif S."/>
            <person name="Shenoy N."/>
            <person name="Sisk P."/>
            <person name="Stolte C."/>
            <person name="Sykes S."/>
            <person name="Thomson T."/>
            <person name="Walk T."/>
            <person name="White J."/>
            <person name="Yandava C."/>
            <person name="Burger G."/>
            <person name="Gray M.W."/>
            <person name="Holland P.W.H."/>
            <person name="King N."/>
            <person name="Lang F.B.F."/>
            <person name="Roger A.J."/>
            <person name="Ruiz-Trillo I."/>
            <person name="Lander E."/>
            <person name="Nusbaum C."/>
        </authorList>
    </citation>
    <scope>NUCLEOTIDE SEQUENCE [LARGE SCALE GENOMIC DNA]</scope>
    <source>
        <strain evidence="2 3">ATCC 50062</strain>
    </source>
</reference>
<keyword evidence="1" id="KW-0812">Transmembrane</keyword>